<reference evidence="2" key="1">
    <citation type="submission" date="2014-09" db="EMBL/GenBank/DDBJ databases">
        <authorList>
            <person name="Magalhaes I.L.F."/>
            <person name="Oliveira U."/>
            <person name="Santos F.R."/>
            <person name="Vidigal T.H.D.A."/>
            <person name="Brescovit A.D."/>
            <person name="Santos A.J."/>
        </authorList>
    </citation>
    <scope>NUCLEOTIDE SEQUENCE</scope>
    <source>
        <tissue evidence="2">Shoot tissue taken approximately 20 cm above the soil surface</tissue>
    </source>
</reference>
<proteinExistence type="predicted"/>
<dbReference type="AlphaFoldDB" id="A0A0A8ZF17"/>
<name>A0A0A8ZF17_ARUDO</name>
<evidence type="ECO:0000256" key="1">
    <source>
        <dbReference type="SAM" id="MobiDB-lite"/>
    </source>
</evidence>
<sequence>MTDDPKQTRAVTTEMGGQKSNCDRVQNENSRPLISVNPPARRGHVSVTKIPDPRIPDNI</sequence>
<accession>A0A0A8ZF17</accession>
<protein>
    <submittedName>
        <fullName evidence="2">Uncharacterized protein</fullName>
    </submittedName>
</protein>
<organism evidence="2">
    <name type="scientific">Arundo donax</name>
    <name type="common">Giant reed</name>
    <name type="synonym">Donax arundinaceus</name>
    <dbReference type="NCBI Taxonomy" id="35708"/>
    <lineage>
        <taxon>Eukaryota</taxon>
        <taxon>Viridiplantae</taxon>
        <taxon>Streptophyta</taxon>
        <taxon>Embryophyta</taxon>
        <taxon>Tracheophyta</taxon>
        <taxon>Spermatophyta</taxon>
        <taxon>Magnoliopsida</taxon>
        <taxon>Liliopsida</taxon>
        <taxon>Poales</taxon>
        <taxon>Poaceae</taxon>
        <taxon>PACMAD clade</taxon>
        <taxon>Arundinoideae</taxon>
        <taxon>Arundineae</taxon>
        <taxon>Arundo</taxon>
    </lineage>
</organism>
<feature type="region of interest" description="Disordered" evidence="1">
    <location>
        <begin position="1"/>
        <end position="59"/>
    </location>
</feature>
<reference evidence="2" key="2">
    <citation type="journal article" date="2015" name="Data Brief">
        <title>Shoot transcriptome of the giant reed, Arundo donax.</title>
        <authorList>
            <person name="Barrero R.A."/>
            <person name="Guerrero F.D."/>
            <person name="Moolhuijzen P."/>
            <person name="Goolsby J.A."/>
            <person name="Tidwell J."/>
            <person name="Bellgard S.E."/>
            <person name="Bellgard M.I."/>
        </authorList>
    </citation>
    <scope>NUCLEOTIDE SEQUENCE</scope>
    <source>
        <tissue evidence="2">Shoot tissue taken approximately 20 cm above the soil surface</tissue>
    </source>
</reference>
<evidence type="ECO:0000313" key="2">
    <source>
        <dbReference type="EMBL" id="JAD36258.1"/>
    </source>
</evidence>
<dbReference type="EMBL" id="GBRH01261637">
    <property type="protein sequence ID" value="JAD36258.1"/>
    <property type="molecule type" value="Transcribed_RNA"/>
</dbReference>